<feature type="domain" description="Pleckstrin homology" evidence="2">
    <location>
        <begin position="379"/>
        <end position="484"/>
    </location>
</feature>
<dbReference type="InterPro" id="IPR024774">
    <property type="entry name" value="PH_dom-Mcp5-type"/>
</dbReference>
<feature type="compositionally biased region" description="Low complexity" evidence="1">
    <location>
        <begin position="77"/>
        <end position="88"/>
    </location>
</feature>
<feature type="compositionally biased region" description="Low complexity" evidence="1">
    <location>
        <begin position="121"/>
        <end position="133"/>
    </location>
</feature>
<feature type="compositionally biased region" description="Pro residues" evidence="1">
    <location>
        <begin position="97"/>
        <end position="106"/>
    </location>
</feature>
<name>A0A1X0NTT5_9TRYP</name>
<dbReference type="GeneID" id="39986825"/>
<keyword evidence="4" id="KW-1185">Reference proteome</keyword>
<dbReference type="InterPro" id="IPR011993">
    <property type="entry name" value="PH-like_dom_sf"/>
</dbReference>
<organism evidence="3 4">
    <name type="scientific">Trypanosoma theileri</name>
    <dbReference type="NCBI Taxonomy" id="67003"/>
    <lineage>
        <taxon>Eukaryota</taxon>
        <taxon>Discoba</taxon>
        <taxon>Euglenozoa</taxon>
        <taxon>Kinetoplastea</taxon>
        <taxon>Metakinetoplastina</taxon>
        <taxon>Trypanosomatida</taxon>
        <taxon>Trypanosomatidae</taxon>
        <taxon>Trypanosoma</taxon>
    </lineage>
</organism>
<feature type="compositionally biased region" description="Basic and acidic residues" evidence="1">
    <location>
        <begin position="37"/>
        <end position="49"/>
    </location>
</feature>
<proteinExistence type="predicted"/>
<dbReference type="Pfam" id="PF12814">
    <property type="entry name" value="Mcp5_PH"/>
    <property type="match status" value="1"/>
</dbReference>
<feature type="compositionally biased region" description="Low complexity" evidence="1">
    <location>
        <begin position="214"/>
        <end position="229"/>
    </location>
</feature>
<feature type="compositionally biased region" description="Polar residues" evidence="1">
    <location>
        <begin position="51"/>
        <end position="62"/>
    </location>
</feature>
<dbReference type="RefSeq" id="XP_028881655.1">
    <property type="nucleotide sequence ID" value="XM_029027045.1"/>
</dbReference>
<dbReference type="GO" id="GO:0005938">
    <property type="term" value="C:cell cortex"/>
    <property type="evidence" value="ECO:0007669"/>
    <property type="project" value="InterPro"/>
</dbReference>
<dbReference type="Proteomes" id="UP000192257">
    <property type="component" value="Unassembled WGS sequence"/>
</dbReference>
<dbReference type="Gene3D" id="2.30.29.30">
    <property type="entry name" value="Pleckstrin-homology domain (PH domain)/Phosphotyrosine-binding domain (PTB)"/>
    <property type="match status" value="1"/>
</dbReference>
<dbReference type="AlphaFoldDB" id="A0A1X0NTT5"/>
<dbReference type="GO" id="GO:0005543">
    <property type="term" value="F:phospholipid binding"/>
    <property type="evidence" value="ECO:0007669"/>
    <property type="project" value="InterPro"/>
</dbReference>
<sequence>MSALTYQSKRRVLAPPILNPYEDVEAKEDYTPYQQHPRKEQTRNAREYHTVPSSSYQSQYENPESGVYHELDDDNDNNNNNNNNINNNESISLYNTLPPPLPPPSVLPVSTNTPHSNTNIQQSKQQQQQSKQQLHSREVYRKGASPPRHEPIEATSHPRRAQPQAPRTRGPNSTTVIIEVEADQVTNSTSKPSEVDFSCRETQLPHTDRLTKQSYRSSSSRRPSNSNRTSLRDDDLYSGGGTRDRRRSSSSSTAAEVETQEYAQAERKQQQQQSQRQSQQQGQYQQQQSQQQQQQLDSKFVIQSAFTQQNPFRRQTFEEFCCFPDYSAPSTFSTYKPELNGWSGFQRAAEGGFHNQFTKEALLQGNSNRSTVYPIPPAALAVLQAGDWFLKWTRRGKVHERFVWLDTQRDIIVWGQNPRYAFVLLSHLKLNDVVDVRPDCLFDESTQRTFYRLSFVTEERTIVFATEMRDKFDFWFNALQKIISTGRSSAKWSGLWGSVESQAAAKVTSASDWASRSSPLHAVLHGYVTSSNSAGAGAMLTHMRGQVLPSD</sequence>
<comment type="caution">
    <text evidence="3">The sequence shown here is derived from an EMBL/GenBank/DDBJ whole genome shotgun (WGS) entry which is preliminary data.</text>
</comment>
<dbReference type="STRING" id="67003.A0A1X0NTT5"/>
<dbReference type="GO" id="GO:0032065">
    <property type="term" value="P:maintenance of protein location in cell cortex"/>
    <property type="evidence" value="ECO:0007669"/>
    <property type="project" value="InterPro"/>
</dbReference>
<dbReference type="SUPFAM" id="SSF50729">
    <property type="entry name" value="PH domain-like"/>
    <property type="match status" value="1"/>
</dbReference>
<dbReference type="OrthoDB" id="243853at2759"/>
<feature type="compositionally biased region" description="Basic and acidic residues" evidence="1">
    <location>
        <begin position="135"/>
        <end position="152"/>
    </location>
</feature>
<evidence type="ECO:0000259" key="2">
    <source>
        <dbReference type="Pfam" id="PF12814"/>
    </source>
</evidence>
<evidence type="ECO:0000313" key="4">
    <source>
        <dbReference type="Proteomes" id="UP000192257"/>
    </source>
</evidence>
<dbReference type="VEuPathDB" id="TriTrypDB:TM35_000211950"/>
<reference evidence="3 4" key="1">
    <citation type="submission" date="2017-03" db="EMBL/GenBank/DDBJ databases">
        <title>An alternative strategy for trypanosome survival in the mammalian bloodstream revealed through genome and transcriptome analysis of the ubiquitous bovine parasite Trypanosoma (Megatrypanum) theileri.</title>
        <authorList>
            <person name="Kelly S."/>
            <person name="Ivens A."/>
            <person name="Mott A."/>
            <person name="O'Neill E."/>
            <person name="Emms D."/>
            <person name="Macleod O."/>
            <person name="Voorheis P."/>
            <person name="Matthews J."/>
            <person name="Matthews K."/>
            <person name="Carrington M."/>
        </authorList>
    </citation>
    <scope>NUCLEOTIDE SEQUENCE [LARGE SCALE GENOMIC DNA]</scope>
    <source>
        <strain evidence="3">Edinburgh</strain>
    </source>
</reference>
<accession>A0A1X0NTT5</accession>
<protein>
    <recommendedName>
        <fullName evidence="2">Pleckstrin homology domain-containing protein</fullName>
    </recommendedName>
</protein>
<gene>
    <name evidence="3" type="ORF">TM35_000211950</name>
</gene>
<feature type="compositionally biased region" description="Low complexity" evidence="1">
    <location>
        <begin position="270"/>
        <end position="290"/>
    </location>
</feature>
<dbReference type="EMBL" id="NBCO01000021">
    <property type="protein sequence ID" value="ORC87589.1"/>
    <property type="molecule type" value="Genomic_DNA"/>
</dbReference>
<feature type="region of interest" description="Disordered" evidence="1">
    <location>
        <begin position="1"/>
        <end position="290"/>
    </location>
</feature>
<evidence type="ECO:0000256" key="1">
    <source>
        <dbReference type="SAM" id="MobiDB-lite"/>
    </source>
</evidence>
<evidence type="ECO:0000313" key="3">
    <source>
        <dbReference type="EMBL" id="ORC87589.1"/>
    </source>
</evidence>